<sequence>MDTNYDVENVKLGVCEVEFNGVHLGHTLGGVTLRIGNLVAEKKVDRYGDMVIGYHDMGTTVEAVLNVAEETIANIAKYFPGSTLAGDTVTFGRTVGAALVGYGLVLDPTDGGDPVVIYQAVPNPGEVVEIPYTVGDQRVWSVTFKGT</sequence>
<dbReference type="AlphaFoldDB" id="X0W8H3"/>
<gene>
    <name evidence="1" type="ORF">S01H1_50985</name>
</gene>
<accession>X0W8H3</accession>
<evidence type="ECO:0000313" key="1">
    <source>
        <dbReference type="EMBL" id="GAG19527.1"/>
    </source>
</evidence>
<feature type="non-terminal residue" evidence="1">
    <location>
        <position position="147"/>
    </location>
</feature>
<reference evidence="1" key="1">
    <citation type="journal article" date="2014" name="Front. Microbiol.">
        <title>High frequency of phylogenetically diverse reductive dehalogenase-homologous genes in deep subseafloor sedimentary metagenomes.</title>
        <authorList>
            <person name="Kawai M."/>
            <person name="Futagami T."/>
            <person name="Toyoda A."/>
            <person name="Takaki Y."/>
            <person name="Nishi S."/>
            <person name="Hori S."/>
            <person name="Arai W."/>
            <person name="Tsubouchi T."/>
            <person name="Morono Y."/>
            <person name="Uchiyama I."/>
            <person name="Ito T."/>
            <person name="Fujiyama A."/>
            <person name="Inagaki F."/>
            <person name="Takami H."/>
        </authorList>
    </citation>
    <scope>NUCLEOTIDE SEQUENCE</scope>
    <source>
        <strain evidence="1">Expedition CK06-06</strain>
    </source>
</reference>
<dbReference type="EMBL" id="BARS01032879">
    <property type="protein sequence ID" value="GAG19527.1"/>
    <property type="molecule type" value="Genomic_DNA"/>
</dbReference>
<comment type="caution">
    <text evidence="1">The sequence shown here is derived from an EMBL/GenBank/DDBJ whole genome shotgun (WGS) entry which is preliminary data.</text>
</comment>
<proteinExistence type="predicted"/>
<protein>
    <submittedName>
        <fullName evidence="1">Uncharacterized protein</fullName>
    </submittedName>
</protein>
<name>X0W8H3_9ZZZZ</name>
<organism evidence="1">
    <name type="scientific">marine sediment metagenome</name>
    <dbReference type="NCBI Taxonomy" id="412755"/>
    <lineage>
        <taxon>unclassified sequences</taxon>
        <taxon>metagenomes</taxon>
        <taxon>ecological metagenomes</taxon>
    </lineage>
</organism>